<gene>
    <name evidence="1" type="ORF">AALO_G00188970</name>
</gene>
<organism evidence="1 2">
    <name type="scientific">Alosa alosa</name>
    <name type="common">allis shad</name>
    <dbReference type="NCBI Taxonomy" id="278164"/>
    <lineage>
        <taxon>Eukaryota</taxon>
        <taxon>Metazoa</taxon>
        <taxon>Chordata</taxon>
        <taxon>Craniata</taxon>
        <taxon>Vertebrata</taxon>
        <taxon>Euteleostomi</taxon>
        <taxon>Actinopterygii</taxon>
        <taxon>Neopterygii</taxon>
        <taxon>Teleostei</taxon>
        <taxon>Clupei</taxon>
        <taxon>Clupeiformes</taxon>
        <taxon>Clupeoidei</taxon>
        <taxon>Clupeidae</taxon>
        <taxon>Alosa</taxon>
    </lineage>
</organism>
<sequence length="90" mass="10061">MPSTAAASVMTVGLDHDQDSVYHVYSSISDAPNCSNQKETPYSLIQEYRPTHIQSTQQENYIDVVTLNDIVLCRLNDFSSVYTMLTVTVV</sequence>
<reference evidence="1" key="1">
    <citation type="submission" date="2020-10" db="EMBL/GenBank/DDBJ databases">
        <title>Chromosome-scale genome assembly of the Allis shad, Alosa alosa.</title>
        <authorList>
            <person name="Margot Z."/>
            <person name="Christophe K."/>
            <person name="Cabau C."/>
            <person name="Louis A."/>
            <person name="Berthelot C."/>
            <person name="Parey E."/>
            <person name="Roest Crollius H."/>
            <person name="Montfort J."/>
            <person name="Robinson-Rechavi M."/>
            <person name="Bucao C."/>
            <person name="Bouchez O."/>
            <person name="Gislard M."/>
            <person name="Lluch J."/>
            <person name="Milhes M."/>
            <person name="Lampietro C."/>
            <person name="Lopez Roques C."/>
            <person name="Donnadieu C."/>
            <person name="Braasch I."/>
            <person name="Desvignes T."/>
            <person name="Postlethwait J."/>
            <person name="Bobe J."/>
            <person name="Guiguen Y."/>
        </authorList>
    </citation>
    <scope>NUCLEOTIDE SEQUENCE</scope>
    <source>
        <strain evidence="1">M-15738</strain>
        <tissue evidence="1">Blood</tissue>
    </source>
</reference>
<comment type="caution">
    <text evidence="1">The sequence shown here is derived from an EMBL/GenBank/DDBJ whole genome shotgun (WGS) entry which is preliminary data.</text>
</comment>
<evidence type="ECO:0000313" key="2">
    <source>
        <dbReference type="Proteomes" id="UP000823561"/>
    </source>
</evidence>
<dbReference type="EMBL" id="JADWDJ010000014">
    <property type="protein sequence ID" value="KAG5270123.1"/>
    <property type="molecule type" value="Genomic_DNA"/>
</dbReference>
<protein>
    <submittedName>
        <fullName evidence="1">Uncharacterized protein</fullName>
    </submittedName>
</protein>
<name>A0AAV6G4S4_9TELE</name>
<dbReference type="Proteomes" id="UP000823561">
    <property type="component" value="Chromosome 14"/>
</dbReference>
<keyword evidence="2" id="KW-1185">Reference proteome</keyword>
<accession>A0AAV6G4S4</accession>
<dbReference type="AlphaFoldDB" id="A0AAV6G4S4"/>
<proteinExistence type="predicted"/>
<evidence type="ECO:0000313" key="1">
    <source>
        <dbReference type="EMBL" id="KAG5270123.1"/>
    </source>
</evidence>